<comment type="caution">
    <text evidence="2">The sequence shown here is derived from an EMBL/GenBank/DDBJ whole genome shotgun (WGS) entry which is preliminary data.</text>
</comment>
<evidence type="ECO:0000256" key="1">
    <source>
        <dbReference type="SAM" id="MobiDB-lite"/>
    </source>
</evidence>
<organism evidence="2 3">
    <name type="scientific">Polarella glacialis</name>
    <name type="common">Dinoflagellate</name>
    <dbReference type="NCBI Taxonomy" id="89957"/>
    <lineage>
        <taxon>Eukaryota</taxon>
        <taxon>Sar</taxon>
        <taxon>Alveolata</taxon>
        <taxon>Dinophyceae</taxon>
        <taxon>Suessiales</taxon>
        <taxon>Suessiaceae</taxon>
        <taxon>Polarella</taxon>
    </lineage>
</organism>
<sequence>AKRKSVLQANALEAGEHLQAAEARRRSQLAEVEGGLSEQQGLDQKVQSLEAEIAGQVVSRVRLEALLRQTEMREVELRRAVDAAEEARRQRTRQFSQAGPVEK</sequence>
<dbReference type="Proteomes" id="UP000626109">
    <property type="component" value="Unassembled WGS sequence"/>
</dbReference>
<evidence type="ECO:0000313" key="3">
    <source>
        <dbReference type="Proteomes" id="UP000626109"/>
    </source>
</evidence>
<dbReference type="EMBL" id="CAJNNW010002938">
    <property type="protein sequence ID" value="CAE8644849.1"/>
    <property type="molecule type" value="Genomic_DNA"/>
</dbReference>
<proteinExistence type="predicted"/>
<dbReference type="AlphaFoldDB" id="A0A813I499"/>
<name>A0A813I499_POLGL</name>
<feature type="non-terminal residue" evidence="2">
    <location>
        <position position="1"/>
    </location>
</feature>
<protein>
    <submittedName>
        <fullName evidence="2">Uncharacterized protein</fullName>
    </submittedName>
</protein>
<feature type="region of interest" description="Disordered" evidence="1">
    <location>
        <begin position="83"/>
        <end position="103"/>
    </location>
</feature>
<feature type="non-terminal residue" evidence="2">
    <location>
        <position position="103"/>
    </location>
</feature>
<reference evidence="2" key="1">
    <citation type="submission" date="2021-02" db="EMBL/GenBank/DDBJ databases">
        <authorList>
            <person name="Dougan E. K."/>
            <person name="Rhodes N."/>
            <person name="Thang M."/>
            <person name="Chan C."/>
        </authorList>
    </citation>
    <scope>NUCLEOTIDE SEQUENCE</scope>
</reference>
<gene>
    <name evidence="2" type="ORF">PGLA2088_LOCUS3415</name>
</gene>
<evidence type="ECO:0000313" key="2">
    <source>
        <dbReference type="EMBL" id="CAE8644849.1"/>
    </source>
</evidence>
<accession>A0A813I499</accession>